<dbReference type="Proteomes" id="UP000193411">
    <property type="component" value="Unassembled WGS sequence"/>
</dbReference>
<feature type="region of interest" description="Disordered" evidence="1">
    <location>
        <begin position="1"/>
        <end position="29"/>
    </location>
</feature>
<evidence type="ECO:0000313" key="3">
    <source>
        <dbReference type="Proteomes" id="UP000193411"/>
    </source>
</evidence>
<sequence>MAAREDRSLGSDESEASKDGHGRNRSRTVNVSMDSHGIGTCRTSNATGDEACSEFCKGYIGDRCPHPFFRHSCQWPSITVTCAPHTSVSIPPHRLYTFLLAFHSHSIHLIPDLDSKNDAKVFFLYLATYSLPRAPAVLPIEPAVRSPLVRIAFSYHHLWFLSLPS</sequence>
<organism evidence="2 3">
    <name type="scientific">Catenaria anguillulae PL171</name>
    <dbReference type="NCBI Taxonomy" id="765915"/>
    <lineage>
        <taxon>Eukaryota</taxon>
        <taxon>Fungi</taxon>
        <taxon>Fungi incertae sedis</taxon>
        <taxon>Blastocladiomycota</taxon>
        <taxon>Blastocladiomycetes</taxon>
        <taxon>Blastocladiales</taxon>
        <taxon>Catenariaceae</taxon>
        <taxon>Catenaria</taxon>
    </lineage>
</organism>
<gene>
    <name evidence="2" type="ORF">BCR44DRAFT_34373</name>
</gene>
<feature type="compositionally biased region" description="Basic and acidic residues" evidence="1">
    <location>
        <begin position="1"/>
        <end position="22"/>
    </location>
</feature>
<keyword evidence="3" id="KW-1185">Reference proteome</keyword>
<comment type="caution">
    <text evidence="2">The sequence shown here is derived from an EMBL/GenBank/DDBJ whole genome shotgun (WGS) entry which is preliminary data.</text>
</comment>
<dbReference type="EMBL" id="MCFL01000023">
    <property type="protein sequence ID" value="ORZ35185.1"/>
    <property type="molecule type" value="Genomic_DNA"/>
</dbReference>
<reference evidence="2 3" key="1">
    <citation type="submission" date="2016-07" db="EMBL/GenBank/DDBJ databases">
        <title>Pervasive Adenine N6-methylation of Active Genes in Fungi.</title>
        <authorList>
            <consortium name="DOE Joint Genome Institute"/>
            <person name="Mondo S.J."/>
            <person name="Dannebaum R.O."/>
            <person name="Kuo R.C."/>
            <person name="Labutti K."/>
            <person name="Haridas S."/>
            <person name="Kuo A."/>
            <person name="Salamov A."/>
            <person name="Ahrendt S.R."/>
            <person name="Lipzen A."/>
            <person name="Sullivan W."/>
            <person name="Andreopoulos W.B."/>
            <person name="Clum A."/>
            <person name="Lindquist E."/>
            <person name="Daum C."/>
            <person name="Ramamoorthy G.K."/>
            <person name="Gryganskyi A."/>
            <person name="Culley D."/>
            <person name="Magnuson J.K."/>
            <person name="James T.Y."/>
            <person name="O'Malley M.A."/>
            <person name="Stajich J.E."/>
            <person name="Spatafora J.W."/>
            <person name="Visel A."/>
            <person name="Grigoriev I.V."/>
        </authorList>
    </citation>
    <scope>NUCLEOTIDE SEQUENCE [LARGE SCALE GENOMIC DNA]</scope>
    <source>
        <strain evidence="2 3">PL171</strain>
    </source>
</reference>
<evidence type="ECO:0000313" key="2">
    <source>
        <dbReference type="EMBL" id="ORZ35185.1"/>
    </source>
</evidence>
<proteinExistence type="predicted"/>
<accession>A0A1Y2HKU5</accession>
<evidence type="ECO:0000256" key="1">
    <source>
        <dbReference type="SAM" id="MobiDB-lite"/>
    </source>
</evidence>
<name>A0A1Y2HKU5_9FUNG</name>
<protein>
    <submittedName>
        <fullName evidence="2">Uncharacterized protein</fullName>
    </submittedName>
</protein>
<dbReference type="AlphaFoldDB" id="A0A1Y2HKU5"/>